<comment type="caution">
    <text evidence="5">The sequence shown here is derived from an EMBL/GenBank/DDBJ whole genome shotgun (WGS) entry which is preliminary data.</text>
</comment>
<dbReference type="InterPro" id="IPR000524">
    <property type="entry name" value="Tscrpt_reg_HTH_GntR"/>
</dbReference>
<evidence type="ECO:0000313" key="5">
    <source>
        <dbReference type="EMBL" id="MSU89386.1"/>
    </source>
</evidence>
<dbReference type="PANTHER" id="PTHR43537:SF44">
    <property type="entry name" value="GNTR FAMILY REGULATORY PROTEIN"/>
    <property type="match status" value="1"/>
</dbReference>
<dbReference type="CDD" id="cd07377">
    <property type="entry name" value="WHTH_GntR"/>
    <property type="match status" value="1"/>
</dbReference>
<proteinExistence type="predicted"/>
<dbReference type="InterPro" id="IPR036388">
    <property type="entry name" value="WH-like_DNA-bd_sf"/>
</dbReference>
<dbReference type="Gene3D" id="1.20.120.530">
    <property type="entry name" value="GntR ligand-binding domain-like"/>
    <property type="match status" value="1"/>
</dbReference>
<gene>
    <name evidence="5" type="ORF">GE300_07105</name>
</gene>
<dbReference type="SUPFAM" id="SSF48008">
    <property type="entry name" value="GntR ligand-binding domain-like"/>
    <property type="match status" value="1"/>
</dbReference>
<dbReference type="PANTHER" id="PTHR43537">
    <property type="entry name" value="TRANSCRIPTIONAL REGULATOR, GNTR FAMILY"/>
    <property type="match status" value="1"/>
</dbReference>
<dbReference type="InterPro" id="IPR036390">
    <property type="entry name" value="WH_DNA-bd_sf"/>
</dbReference>
<dbReference type="Proteomes" id="UP000474957">
    <property type="component" value="Unassembled WGS sequence"/>
</dbReference>
<sequence>MNDSADEPLFSAKPSAPQRLADTVSEAIAKALFDGRFAPGDPLPSEGDIAREFGVSKPVAREALRQLSGVGLIHTQQGKVARAKALTGEPLDRIYGYAIRSSLTRLREANEMRRVVEAGIARLAAERRCAEGVAALERAVQSMHDTFGQPDRFTEADIAFHLGMAMATGNAMIRMQVEGMRSVQREVSELFSRRSNRTPEDWRDTIRRHEALFEAIRDGDPDRAVHLVARHYEAADIASLEVAGDLEDTDD</sequence>
<keyword evidence="6" id="KW-1185">Reference proteome</keyword>
<keyword evidence="1" id="KW-0805">Transcription regulation</keyword>
<organism evidence="5 6">
    <name type="scientific">Halovulum marinum</name>
    <dbReference type="NCBI Taxonomy" id="2662447"/>
    <lineage>
        <taxon>Bacteria</taxon>
        <taxon>Pseudomonadati</taxon>
        <taxon>Pseudomonadota</taxon>
        <taxon>Alphaproteobacteria</taxon>
        <taxon>Rhodobacterales</taxon>
        <taxon>Paracoccaceae</taxon>
        <taxon>Halovulum</taxon>
    </lineage>
</organism>
<dbReference type="InterPro" id="IPR011711">
    <property type="entry name" value="GntR_C"/>
</dbReference>
<dbReference type="Gene3D" id="1.10.10.10">
    <property type="entry name" value="Winged helix-like DNA-binding domain superfamily/Winged helix DNA-binding domain"/>
    <property type="match status" value="1"/>
</dbReference>
<keyword evidence="3" id="KW-0804">Transcription</keyword>
<dbReference type="EMBL" id="WIND01000003">
    <property type="protein sequence ID" value="MSU89386.1"/>
    <property type="molecule type" value="Genomic_DNA"/>
</dbReference>
<reference evidence="5 6" key="1">
    <citation type="submission" date="2019-10" db="EMBL/GenBank/DDBJ databases">
        <title>Cognatihalovulum marinum gen. nov. sp. nov., a new member of the family Rhodobacteraceae isolated from deep seawater of the Northwest Indian Ocean.</title>
        <authorList>
            <person name="Ruan C."/>
            <person name="Wang J."/>
            <person name="Zheng X."/>
            <person name="Song L."/>
            <person name="Zhu Y."/>
            <person name="Huang Y."/>
            <person name="Lu Z."/>
            <person name="Du W."/>
            <person name="Huang L."/>
            <person name="Dai X."/>
        </authorList>
    </citation>
    <scope>NUCLEOTIDE SEQUENCE [LARGE SCALE GENOMIC DNA]</scope>
    <source>
        <strain evidence="5 6">2CG4</strain>
    </source>
</reference>
<feature type="domain" description="HTH gntR-type" evidence="4">
    <location>
        <begin position="18"/>
        <end position="86"/>
    </location>
</feature>
<evidence type="ECO:0000259" key="4">
    <source>
        <dbReference type="PROSITE" id="PS50949"/>
    </source>
</evidence>
<keyword evidence="2" id="KW-0238">DNA-binding</keyword>
<dbReference type="InterPro" id="IPR008920">
    <property type="entry name" value="TF_FadR/GntR_C"/>
</dbReference>
<evidence type="ECO:0000313" key="6">
    <source>
        <dbReference type="Proteomes" id="UP000474957"/>
    </source>
</evidence>
<dbReference type="RefSeq" id="WP_154445862.1">
    <property type="nucleotide sequence ID" value="NZ_WIND01000003.1"/>
</dbReference>
<dbReference type="GO" id="GO:0003677">
    <property type="term" value="F:DNA binding"/>
    <property type="evidence" value="ECO:0007669"/>
    <property type="project" value="UniProtKB-KW"/>
</dbReference>
<dbReference type="SMART" id="SM00895">
    <property type="entry name" value="FCD"/>
    <property type="match status" value="1"/>
</dbReference>
<name>A0A6L5YYM0_9RHOB</name>
<dbReference type="Pfam" id="PF07729">
    <property type="entry name" value="FCD"/>
    <property type="match status" value="1"/>
</dbReference>
<evidence type="ECO:0000256" key="2">
    <source>
        <dbReference type="ARBA" id="ARBA00023125"/>
    </source>
</evidence>
<dbReference type="AlphaFoldDB" id="A0A6L5YYM0"/>
<accession>A0A6L5YYM0</accession>
<dbReference type="GO" id="GO:0003700">
    <property type="term" value="F:DNA-binding transcription factor activity"/>
    <property type="evidence" value="ECO:0007669"/>
    <property type="project" value="InterPro"/>
</dbReference>
<evidence type="ECO:0000256" key="3">
    <source>
        <dbReference type="ARBA" id="ARBA00023163"/>
    </source>
</evidence>
<dbReference type="SUPFAM" id="SSF46785">
    <property type="entry name" value="Winged helix' DNA-binding domain"/>
    <property type="match status" value="1"/>
</dbReference>
<dbReference type="SMART" id="SM00345">
    <property type="entry name" value="HTH_GNTR"/>
    <property type="match status" value="1"/>
</dbReference>
<dbReference type="PRINTS" id="PR00035">
    <property type="entry name" value="HTHGNTR"/>
</dbReference>
<dbReference type="PROSITE" id="PS50949">
    <property type="entry name" value="HTH_GNTR"/>
    <property type="match status" value="1"/>
</dbReference>
<protein>
    <submittedName>
        <fullName evidence="5">FCD domain-containing protein</fullName>
    </submittedName>
</protein>
<evidence type="ECO:0000256" key="1">
    <source>
        <dbReference type="ARBA" id="ARBA00023015"/>
    </source>
</evidence>
<dbReference type="Pfam" id="PF00392">
    <property type="entry name" value="GntR"/>
    <property type="match status" value="1"/>
</dbReference>